<keyword evidence="1" id="KW-0460">Magnesium</keyword>
<dbReference type="GO" id="GO:0046872">
    <property type="term" value="F:metal ion binding"/>
    <property type="evidence" value="ECO:0007669"/>
    <property type="project" value="UniProtKB-KW"/>
</dbReference>
<protein>
    <recommendedName>
        <fullName evidence="4">ADP-ribosylglycohydrolase</fullName>
    </recommendedName>
</protein>
<feature type="binding site" evidence="1">
    <location>
        <position position="321"/>
    </location>
    <ligand>
        <name>Mg(2+)</name>
        <dbReference type="ChEBI" id="CHEBI:18420"/>
        <label>1</label>
    </ligand>
</feature>
<dbReference type="PANTHER" id="PTHR16222:SF28">
    <property type="entry name" value="ADP-RIBOSYLGLYCOHYDROLASE"/>
    <property type="match status" value="1"/>
</dbReference>
<reference evidence="2" key="1">
    <citation type="journal article" date="2023" name="BMC Genomics">
        <title>Chromosome-level genome assemblies of Cutaneotrichosporon spp. (Trichosporonales, Basidiomycota) reveal imbalanced evolution between nucleotide sequences and chromosome synteny.</title>
        <authorList>
            <person name="Kobayashi Y."/>
            <person name="Kayamori A."/>
            <person name="Aoki K."/>
            <person name="Shiwa Y."/>
            <person name="Matsutani M."/>
            <person name="Fujita N."/>
            <person name="Sugita T."/>
            <person name="Iwasaki W."/>
            <person name="Tanaka N."/>
            <person name="Takashima M."/>
        </authorList>
    </citation>
    <scope>NUCLEOTIDE SEQUENCE</scope>
    <source>
        <strain evidence="2">HIS019</strain>
    </source>
</reference>
<dbReference type="KEGG" id="ccac:CcaHIS019_0410200"/>
<evidence type="ECO:0000313" key="2">
    <source>
        <dbReference type="EMBL" id="BEI92200.1"/>
    </source>
</evidence>
<evidence type="ECO:0000313" key="3">
    <source>
        <dbReference type="Proteomes" id="UP001233271"/>
    </source>
</evidence>
<dbReference type="SUPFAM" id="SSF101478">
    <property type="entry name" value="ADP-ribosylglycohydrolase"/>
    <property type="match status" value="1"/>
</dbReference>
<feature type="binding site" evidence="1">
    <location>
        <position position="77"/>
    </location>
    <ligand>
        <name>Mg(2+)</name>
        <dbReference type="ChEBI" id="CHEBI:18420"/>
        <label>1</label>
    </ligand>
</feature>
<sequence length="432" mass="46969">MLKPDTTQLVNTTLHDRILGTLVGSAVGDAVGLYTEFLTAKRAEAEYPGRRFSLSPPTPFARDMHRLKHQLGDWTDDTDHALLILLSFLHGSLTPDDVAARLRVWVNQGLRALDSLPLGLGATVGAIVHDPAYLDNPVAAALKVWRKGNCNVAPNGSVMRTHPLGVVGLFTEEVEAMDNAARLSAITHVDPRCVVSCMIVTALVRGLIRGEVTTEAHIDGVIDRAVERYNCAPGPFQDALAVDVDEMSLGRGELRKYTHATSLATLDLDVEGIGYVYKALGSALLLLRQAMRRVAEARSSLAAKAVLFEPLITDLVMAGGDADTNACVAGALLGAYVGYTALPAHWRDGLRHGTWLTGKGEAVCRVLGVVEGGYEREEDTAVDGGREMVSADNQERRWMELQARMAAENTAYLQKQKEKEAVKALKTRWLRW</sequence>
<name>A0AA48L5B0_9TREE</name>
<dbReference type="Proteomes" id="UP001233271">
    <property type="component" value="Chromosome 4"/>
</dbReference>
<feature type="binding site" evidence="1">
    <location>
        <position position="324"/>
    </location>
    <ligand>
        <name>Mg(2+)</name>
        <dbReference type="ChEBI" id="CHEBI:18420"/>
        <label>1</label>
    </ligand>
</feature>
<evidence type="ECO:0008006" key="4">
    <source>
        <dbReference type="Google" id="ProtNLM"/>
    </source>
</evidence>
<dbReference type="InterPro" id="IPR036705">
    <property type="entry name" value="Ribosyl_crysJ1_sf"/>
</dbReference>
<accession>A0AA48L5B0</accession>
<organism evidence="2 3">
    <name type="scientific">Cutaneotrichosporon cavernicola</name>
    <dbReference type="NCBI Taxonomy" id="279322"/>
    <lineage>
        <taxon>Eukaryota</taxon>
        <taxon>Fungi</taxon>
        <taxon>Dikarya</taxon>
        <taxon>Basidiomycota</taxon>
        <taxon>Agaricomycotina</taxon>
        <taxon>Tremellomycetes</taxon>
        <taxon>Trichosporonales</taxon>
        <taxon>Trichosporonaceae</taxon>
        <taxon>Cutaneotrichosporon</taxon>
    </lineage>
</organism>
<dbReference type="Pfam" id="PF03747">
    <property type="entry name" value="ADP_ribosyl_GH"/>
    <property type="match status" value="1"/>
</dbReference>
<feature type="binding site" evidence="1">
    <location>
        <position position="75"/>
    </location>
    <ligand>
        <name>Mg(2+)</name>
        <dbReference type="ChEBI" id="CHEBI:18420"/>
        <label>1</label>
    </ligand>
</feature>
<dbReference type="RefSeq" id="XP_060457465.1">
    <property type="nucleotide sequence ID" value="XM_060600919.1"/>
</dbReference>
<dbReference type="PANTHER" id="PTHR16222">
    <property type="entry name" value="ADP-RIBOSYLGLYCOHYDROLASE"/>
    <property type="match status" value="1"/>
</dbReference>
<proteinExistence type="predicted"/>
<dbReference type="Gene3D" id="1.10.4080.10">
    <property type="entry name" value="ADP-ribosylation/Crystallin J1"/>
    <property type="match status" value="1"/>
</dbReference>
<dbReference type="InterPro" id="IPR005502">
    <property type="entry name" value="Ribosyl_crysJ1"/>
</dbReference>
<dbReference type="EMBL" id="AP028215">
    <property type="protein sequence ID" value="BEI92200.1"/>
    <property type="molecule type" value="Genomic_DNA"/>
</dbReference>
<gene>
    <name evidence="2" type="ORF">CcaverHIS019_0410200</name>
</gene>
<feature type="binding site" evidence="1">
    <location>
        <position position="76"/>
    </location>
    <ligand>
        <name>Mg(2+)</name>
        <dbReference type="ChEBI" id="CHEBI:18420"/>
        <label>1</label>
    </ligand>
</feature>
<feature type="binding site" evidence="1">
    <location>
        <position position="323"/>
    </location>
    <ligand>
        <name>Mg(2+)</name>
        <dbReference type="ChEBI" id="CHEBI:18420"/>
        <label>1</label>
    </ligand>
</feature>
<evidence type="ECO:0000256" key="1">
    <source>
        <dbReference type="PIRSR" id="PIRSR605502-1"/>
    </source>
</evidence>
<keyword evidence="3" id="KW-1185">Reference proteome</keyword>
<dbReference type="GeneID" id="85496070"/>
<dbReference type="InterPro" id="IPR050792">
    <property type="entry name" value="ADP-ribosylglycohydrolase"/>
</dbReference>
<comment type="cofactor">
    <cofactor evidence="1">
        <name>Mg(2+)</name>
        <dbReference type="ChEBI" id="CHEBI:18420"/>
    </cofactor>
    <text evidence="1">Binds 2 magnesium ions per subunit.</text>
</comment>
<dbReference type="AlphaFoldDB" id="A0AA48L5B0"/>
<keyword evidence="1" id="KW-0479">Metal-binding</keyword>